<protein>
    <submittedName>
        <fullName evidence="1">Uncharacterized protein</fullName>
    </submittedName>
</protein>
<dbReference type="Proteomes" id="UP000824013">
    <property type="component" value="Unassembled WGS sequence"/>
</dbReference>
<accession>A0A9D1ZJE9</accession>
<comment type="caution">
    <text evidence="1">The sequence shown here is derived from an EMBL/GenBank/DDBJ whole genome shotgun (WGS) entry which is preliminary data.</text>
</comment>
<organism evidence="1 2">
    <name type="scientific">Candidatus Companilactobacillus pullicola</name>
    <dbReference type="NCBI Taxonomy" id="2838523"/>
    <lineage>
        <taxon>Bacteria</taxon>
        <taxon>Bacillati</taxon>
        <taxon>Bacillota</taxon>
        <taxon>Bacilli</taxon>
        <taxon>Lactobacillales</taxon>
        <taxon>Lactobacillaceae</taxon>
        <taxon>Companilactobacillus</taxon>
    </lineage>
</organism>
<dbReference type="AlphaFoldDB" id="A0A9D1ZJE9"/>
<proteinExistence type="predicted"/>
<reference evidence="1" key="1">
    <citation type="journal article" date="2021" name="PeerJ">
        <title>Extensive microbial diversity within the chicken gut microbiome revealed by metagenomics and culture.</title>
        <authorList>
            <person name="Gilroy R."/>
            <person name="Ravi A."/>
            <person name="Getino M."/>
            <person name="Pursley I."/>
            <person name="Horton D.L."/>
            <person name="Alikhan N.F."/>
            <person name="Baker D."/>
            <person name="Gharbi K."/>
            <person name="Hall N."/>
            <person name="Watson M."/>
            <person name="Adriaenssens E.M."/>
            <person name="Foster-Nyarko E."/>
            <person name="Jarju S."/>
            <person name="Secka A."/>
            <person name="Antonio M."/>
            <person name="Oren A."/>
            <person name="Chaudhuri R.R."/>
            <person name="La Ragione R."/>
            <person name="Hildebrand F."/>
            <person name="Pallen M.J."/>
        </authorList>
    </citation>
    <scope>NUCLEOTIDE SEQUENCE</scope>
    <source>
        <strain evidence="1">3204</strain>
    </source>
</reference>
<evidence type="ECO:0000313" key="2">
    <source>
        <dbReference type="Proteomes" id="UP000824013"/>
    </source>
</evidence>
<reference evidence="1" key="2">
    <citation type="submission" date="2021-04" db="EMBL/GenBank/DDBJ databases">
        <authorList>
            <person name="Gilroy R."/>
        </authorList>
    </citation>
    <scope>NUCLEOTIDE SEQUENCE</scope>
    <source>
        <strain evidence="1">3204</strain>
    </source>
</reference>
<dbReference type="EMBL" id="DXCM01000002">
    <property type="protein sequence ID" value="HIY91327.1"/>
    <property type="molecule type" value="Genomic_DNA"/>
</dbReference>
<evidence type="ECO:0000313" key="1">
    <source>
        <dbReference type="EMBL" id="HIY91327.1"/>
    </source>
</evidence>
<sequence>MEVNMNDWISLAQASKNLGFNRNYIQSRILKYDLESEMLDRGMLLELGNAKFINSKGIEFVKQHVKKLGVHVNRRSDYVDMYLKIAPLSTIVPAVNIVY</sequence>
<name>A0A9D1ZJE9_9LACO</name>
<gene>
    <name evidence="1" type="ORF">H9820_00095</name>
</gene>